<dbReference type="Proteomes" id="UP000004198">
    <property type="component" value="Unassembled WGS sequence"/>
</dbReference>
<gene>
    <name evidence="3" type="ORF">CcarbDRAFT_0033</name>
</gene>
<evidence type="ECO:0000313" key="4">
    <source>
        <dbReference type="Proteomes" id="UP000004198"/>
    </source>
</evidence>
<dbReference type="AlphaFoldDB" id="C6PMP5"/>
<evidence type="ECO:0000259" key="2">
    <source>
        <dbReference type="Pfam" id="PF13205"/>
    </source>
</evidence>
<dbReference type="eggNOG" id="ENOG50308TC">
    <property type="taxonomic scope" value="Bacteria"/>
</dbReference>
<protein>
    <recommendedName>
        <fullName evidence="2">SbsA Ig-like domain-containing protein</fullName>
    </recommendedName>
</protein>
<dbReference type="OrthoDB" id="1914263at2"/>
<sequence>MILICNLILPTYAYAKEFGKQENVARNKLWTIKFNSVLDTESLEENINVTDAKGNIVEATISISSDKKSVTLIPKKEYITGETYTLHINEGIKSVEGKILKESATKEFKVNGDEKVNENLNFPIKAENVDFVTLADNNFTQVISNGMEPLERDDARINEVVSMVNTSTKIMESTEDEVKSIGFKKFIPLTLAMKNLKRYVHIWPLIKETNTTNTFQGKETIKVPFTDRYIMAFDNSGDIKGNLKYYTVYSKVLSEYLLQQINEVPSYIGNYFTITKTASNGGTTQSENVLKDNVEIKNGDNLIFSGIGCSNGDIDVYITDQTGNERYHILNVSPFLGEWSVEKTISNKMKTYDGKDLTLDKKVYYLEIDCTKGYKSWGQIVDLR</sequence>
<reference evidence="3 4" key="1">
    <citation type="submission" date="2009-06" db="EMBL/GenBank/DDBJ databases">
        <title>The draft genome of Clostridium carboxidivorans P7.</title>
        <authorList>
            <consortium name="US DOE Joint Genome Institute (JGI-PGF)"/>
            <person name="Lucas S."/>
            <person name="Copeland A."/>
            <person name="Lapidus A."/>
            <person name="Glavina del Rio T."/>
            <person name="Tice H."/>
            <person name="Bruce D."/>
            <person name="Goodwin L."/>
            <person name="Pitluck S."/>
            <person name="Larimer F."/>
            <person name="Land M.L."/>
            <person name="Hauser L."/>
            <person name="Hemme C.L."/>
        </authorList>
    </citation>
    <scope>NUCLEOTIDE SEQUENCE [LARGE SCALE GENOMIC DNA]</scope>
    <source>
        <strain evidence="3 4">P7</strain>
    </source>
</reference>
<feature type="domain" description="SbsA Ig-like" evidence="2">
    <location>
        <begin position="21"/>
        <end position="108"/>
    </location>
</feature>
<keyword evidence="4" id="KW-1185">Reference proteome</keyword>
<keyword evidence="1" id="KW-0732">Signal</keyword>
<comment type="caution">
    <text evidence="3">The sequence shown here is derived from an EMBL/GenBank/DDBJ whole genome shotgun (WGS) entry which is preliminary data.</text>
</comment>
<evidence type="ECO:0000256" key="1">
    <source>
        <dbReference type="ARBA" id="ARBA00022729"/>
    </source>
</evidence>
<name>C6PMP5_9CLOT</name>
<evidence type="ECO:0000313" key="3">
    <source>
        <dbReference type="EMBL" id="EET89444.1"/>
    </source>
</evidence>
<dbReference type="Gene3D" id="2.60.40.1220">
    <property type="match status" value="1"/>
</dbReference>
<dbReference type="InterPro" id="IPR032812">
    <property type="entry name" value="SbsA_Ig"/>
</dbReference>
<organism evidence="3 4">
    <name type="scientific">Clostridium carboxidivorans P7</name>
    <dbReference type="NCBI Taxonomy" id="536227"/>
    <lineage>
        <taxon>Bacteria</taxon>
        <taxon>Bacillati</taxon>
        <taxon>Bacillota</taxon>
        <taxon>Clostridia</taxon>
        <taxon>Eubacteriales</taxon>
        <taxon>Clostridiaceae</taxon>
        <taxon>Clostridium</taxon>
    </lineage>
</organism>
<dbReference type="Pfam" id="PF13205">
    <property type="entry name" value="Big_5"/>
    <property type="match status" value="1"/>
</dbReference>
<proteinExistence type="predicted"/>
<dbReference type="InterPro" id="IPR014755">
    <property type="entry name" value="Cu-Rt/internalin_Ig-like"/>
</dbReference>
<accession>C6PMP5</accession>
<dbReference type="EMBL" id="ACVI01000001">
    <property type="protein sequence ID" value="EET89444.1"/>
    <property type="molecule type" value="Genomic_DNA"/>
</dbReference>
<dbReference type="STRING" id="536227.Ccar_03120"/>
<dbReference type="RefSeq" id="WP_007058918.1">
    <property type="nucleotide sequence ID" value="NZ_ACVI01000001.1"/>
</dbReference>